<name>A0A0L0SNP2_ALLM3</name>
<feature type="compositionally biased region" description="Low complexity" evidence="1">
    <location>
        <begin position="219"/>
        <end position="230"/>
    </location>
</feature>
<feature type="compositionally biased region" description="Pro residues" evidence="1">
    <location>
        <begin position="245"/>
        <end position="262"/>
    </location>
</feature>
<evidence type="ECO:0000313" key="3">
    <source>
        <dbReference type="EMBL" id="KNE63984.1"/>
    </source>
</evidence>
<dbReference type="PANTHER" id="PTHR36182:SF1">
    <property type="entry name" value="PROTEIN, PUTATIVE (AFU_ORTHOLOGUE AFUA_6G10930)-RELATED"/>
    <property type="match status" value="1"/>
</dbReference>
<dbReference type="AlphaFoldDB" id="A0A0L0SNP2"/>
<accession>A0A0L0SNP2</accession>
<evidence type="ECO:0000313" key="4">
    <source>
        <dbReference type="Proteomes" id="UP000054350"/>
    </source>
</evidence>
<reference evidence="3 4" key="1">
    <citation type="submission" date="2009-11" db="EMBL/GenBank/DDBJ databases">
        <title>Annotation of Allomyces macrogynus ATCC 38327.</title>
        <authorList>
            <consortium name="The Broad Institute Genome Sequencing Platform"/>
            <person name="Russ C."/>
            <person name="Cuomo C."/>
            <person name="Burger G."/>
            <person name="Gray M.W."/>
            <person name="Holland P.W.H."/>
            <person name="King N."/>
            <person name="Lang F.B.F."/>
            <person name="Roger A.J."/>
            <person name="Ruiz-Trillo I."/>
            <person name="Young S.K."/>
            <person name="Zeng Q."/>
            <person name="Gargeya S."/>
            <person name="Fitzgerald M."/>
            <person name="Haas B."/>
            <person name="Abouelleil A."/>
            <person name="Alvarado L."/>
            <person name="Arachchi H.M."/>
            <person name="Berlin A."/>
            <person name="Chapman S.B."/>
            <person name="Gearin G."/>
            <person name="Goldberg J."/>
            <person name="Griggs A."/>
            <person name="Gujja S."/>
            <person name="Hansen M."/>
            <person name="Heiman D."/>
            <person name="Howarth C."/>
            <person name="Larimer J."/>
            <person name="Lui A."/>
            <person name="MacDonald P.J.P."/>
            <person name="McCowen C."/>
            <person name="Montmayeur A."/>
            <person name="Murphy C."/>
            <person name="Neiman D."/>
            <person name="Pearson M."/>
            <person name="Priest M."/>
            <person name="Roberts A."/>
            <person name="Saif S."/>
            <person name="Shea T."/>
            <person name="Sisk P."/>
            <person name="Stolte C."/>
            <person name="Sykes S."/>
            <person name="Wortman J."/>
            <person name="Nusbaum C."/>
            <person name="Birren B."/>
        </authorList>
    </citation>
    <scope>NUCLEOTIDE SEQUENCE [LARGE SCALE GENOMIC DNA]</scope>
    <source>
        <strain evidence="3 4">ATCC 38327</strain>
    </source>
</reference>
<keyword evidence="2" id="KW-0732">Signal</keyword>
<keyword evidence="4" id="KW-1185">Reference proteome</keyword>
<dbReference type="PANTHER" id="PTHR36182">
    <property type="entry name" value="PROTEIN, PUTATIVE (AFU_ORTHOLOGUE AFUA_6G10930)-RELATED"/>
    <property type="match status" value="1"/>
</dbReference>
<dbReference type="eggNOG" id="ENOG502S5ST">
    <property type="taxonomic scope" value="Eukaryota"/>
</dbReference>
<dbReference type="EMBL" id="GG745343">
    <property type="protein sequence ID" value="KNE63984.1"/>
    <property type="molecule type" value="Genomic_DNA"/>
</dbReference>
<evidence type="ECO:0008006" key="5">
    <source>
        <dbReference type="Google" id="ProtNLM"/>
    </source>
</evidence>
<proteinExistence type="predicted"/>
<feature type="region of interest" description="Disordered" evidence="1">
    <location>
        <begin position="203"/>
        <end position="300"/>
    </location>
</feature>
<organism evidence="3 4">
    <name type="scientific">Allomyces macrogynus (strain ATCC 38327)</name>
    <name type="common">Allomyces javanicus var. macrogynus</name>
    <dbReference type="NCBI Taxonomy" id="578462"/>
    <lineage>
        <taxon>Eukaryota</taxon>
        <taxon>Fungi</taxon>
        <taxon>Fungi incertae sedis</taxon>
        <taxon>Blastocladiomycota</taxon>
        <taxon>Blastocladiomycetes</taxon>
        <taxon>Blastocladiales</taxon>
        <taxon>Blastocladiaceae</taxon>
        <taxon>Allomyces</taxon>
    </lineage>
</organism>
<dbReference type="OMA" id="YGHMQLA"/>
<sequence>MQPSLFALFLLALVAGTVNAHMMMAFPEPRNSKFHPGPTGEIDWSYTSPLGAFPCKGYKPQAAFRTFAPGETVKVRIEGGATHNGGHCQFALSYDSDQTFVVIDTVIRECLRPGTGPFTYDVQIPATAPSGKATFAWTWINAVGNREYYMSCADVQISGANSAPFSGPELLVGNLPGSKFSFPEFPGNSPDNREFFNQRRTITVRGNGSGPAPQPQPQPTSSTVAPTPTRKPGKPGKGDKDPEPPKPTSQPPSKPTSQPPSKPTTVPTKPTSVPPTNPQPTAQPPKPQPQPGKCTTGEMKCSADGKKISQCFNDQWFDMDVPPGTKCSTELTGSPLIVTL</sequence>
<dbReference type="VEuPathDB" id="FungiDB:AMAG_09045"/>
<dbReference type="Gene3D" id="2.70.50.70">
    <property type="match status" value="1"/>
</dbReference>
<protein>
    <recommendedName>
        <fullName evidence="5">Chitin-binding type-4 domain-containing protein</fullName>
    </recommendedName>
</protein>
<gene>
    <name evidence="3" type="ORF">AMAG_09045</name>
</gene>
<evidence type="ECO:0000256" key="2">
    <source>
        <dbReference type="SAM" id="SignalP"/>
    </source>
</evidence>
<evidence type="ECO:0000256" key="1">
    <source>
        <dbReference type="SAM" id="MobiDB-lite"/>
    </source>
</evidence>
<dbReference type="OrthoDB" id="2342176at2759"/>
<dbReference type="STRING" id="578462.A0A0L0SNP2"/>
<feature type="compositionally biased region" description="Pro residues" evidence="1">
    <location>
        <begin position="272"/>
        <end position="290"/>
    </location>
</feature>
<reference evidence="4" key="2">
    <citation type="submission" date="2009-11" db="EMBL/GenBank/DDBJ databases">
        <title>The Genome Sequence of Allomyces macrogynus strain ATCC 38327.</title>
        <authorList>
            <consortium name="The Broad Institute Genome Sequencing Platform"/>
            <person name="Russ C."/>
            <person name="Cuomo C."/>
            <person name="Shea T."/>
            <person name="Young S.K."/>
            <person name="Zeng Q."/>
            <person name="Koehrsen M."/>
            <person name="Haas B."/>
            <person name="Borodovsky M."/>
            <person name="Guigo R."/>
            <person name="Alvarado L."/>
            <person name="Berlin A."/>
            <person name="Borenstein D."/>
            <person name="Chen Z."/>
            <person name="Engels R."/>
            <person name="Freedman E."/>
            <person name="Gellesch M."/>
            <person name="Goldberg J."/>
            <person name="Griggs A."/>
            <person name="Gujja S."/>
            <person name="Heiman D."/>
            <person name="Hepburn T."/>
            <person name="Howarth C."/>
            <person name="Jen D."/>
            <person name="Larson L."/>
            <person name="Lewis B."/>
            <person name="Mehta T."/>
            <person name="Park D."/>
            <person name="Pearson M."/>
            <person name="Roberts A."/>
            <person name="Saif S."/>
            <person name="Shenoy N."/>
            <person name="Sisk P."/>
            <person name="Stolte C."/>
            <person name="Sykes S."/>
            <person name="Walk T."/>
            <person name="White J."/>
            <person name="Yandava C."/>
            <person name="Burger G."/>
            <person name="Gray M.W."/>
            <person name="Holland P.W.H."/>
            <person name="King N."/>
            <person name="Lang F.B.F."/>
            <person name="Roger A.J."/>
            <person name="Ruiz-Trillo I."/>
            <person name="Lander E."/>
            <person name="Nusbaum C."/>
        </authorList>
    </citation>
    <scope>NUCLEOTIDE SEQUENCE [LARGE SCALE GENOMIC DNA]</scope>
    <source>
        <strain evidence="4">ATCC 38327</strain>
    </source>
</reference>
<feature type="signal peptide" evidence="2">
    <location>
        <begin position="1"/>
        <end position="20"/>
    </location>
</feature>
<dbReference type="Proteomes" id="UP000054350">
    <property type="component" value="Unassembled WGS sequence"/>
</dbReference>
<feature type="chain" id="PRO_5005548076" description="Chitin-binding type-4 domain-containing protein" evidence="2">
    <location>
        <begin position="21"/>
        <end position="340"/>
    </location>
</feature>